<protein>
    <submittedName>
        <fullName evidence="11">Sugar transporter-like protein 22</fullName>
    </submittedName>
</protein>
<evidence type="ECO:0000256" key="3">
    <source>
        <dbReference type="ARBA" id="ARBA00022448"/>
    </source>
</evidence>
<evidence type="ECO:0000256" key="5">
    <source>
        <dbReference type="ARBA" id="ARBA00022989"/>
    </source>
</evidence>
<comment type="subcellular location">
    <subcellularLocation>
        <location evidence="1">Membrane</location>
        <topology evidence="1">Multi-pass membrane protein</topology>
    </subcellularLocation>
</comment>
<evidence type="ECO:0000256" key="6">
    <source>
        <dbReference type="ARBA" id="ARBA00023136"/>
    </source>
</evidence>
<keyword evidence="11" id="KW-0762">Sugar transport</keyword>
<feature type="transmembrane region" description="Helical" evidence="9">
    <location>
        <begin position="83"/>
        <end position="105"/>
    </location>
</feature>
<reference evidence="11 12" key="1">
    <citation type="submission" date="2018-02" db="EMBL/GenBank/DDBJ databases">
        <title>Draft genome sequences of Elsinoe sp., causing black scab on jojoba.</title>
        <authorList>
            <person name="Stodart B."/>
            <person name="Jeffress S."/>
            <person name="Ash G."/>
            <person name="Arun Chinnappa K."/>
        </authorList>
    </citation>
    <scope>NUCLEOTIDE SEQUENCE [LARGE SCALE GENOMIC DNA]</scope>
    <source>
        <strain evidence="11 12">Hillstone_2</strain>
    </source>
</reference>
<keyword evidence="4 9" id="KW-0812">Transmembrane</keyword>
<evidence type="ECO:0000313" key="11">
    <source>
        <dbReference type="EMBL" id="TKX22548.1"/>
    </source>
</evidence>
<gene>
    <name evidence="11" type="ORF">C1H76_5331</name>
</gene>
<dbReference type="PANTHER" id="PTHR48022">
    <property type="entry name" value="PLASTIDIC GLUCOSE TRANSPORTER 4"/>
    <property type="match status" value="1"/>
</dbReference>
<evidence type="ECO:0000313" key="12">
    <source>
        <dbReference type="Proteomes" id="UP000308133"/>
    </source>
</evidence>
<feature type="domain" description="Major facilitator superfamily (MFS) profile" evidence="10">
    <location>
        <begin position="44"/>
        <end position="483"/>
    </location>
</feature>
<evidence type="ECO:0000256" key="7">
    <source>
        <dbReference type="RuleBase" id="RU003346"/>
    </source>
</evidence>
<dbReference type="EMBL" id="PTQR01000066">
    <property type="protein sequence ID" value="TKX22548.1"/>
    <property type="molecule type" value="Genomic_DNA"/>
</dbReference>
<feature type="transmembrane region" description="Helical" evidence="9">
    <location>
        <begin position="458"/>
        <end position="479"/>
    </location>
</feature>
<feature type="transmembrane region" description="Helical" evidence="9">
    <location>
        <begin position="142"/>
        <end position="162"/>
    </location>
</feature>
<sequence>MRCLRPPAARATARVKDETRLKDVLPPLGKPWWRVSHLLRLNLLLTVPWASAYINGYDSSMLNGTQSLPTWIEDFDNPSGSRLGLMVSMSIIGMIAATPFTPSLVDRLGRRLPIVIGSIISCIGTALQTAAPHLSYFLAGRFFLGFGLGIAIGTSTPLLAELAYPSHRAIITSLYNTTWYIGAIAAAWITYGTYQLSTSWSWRIPAFLQCLPSVYQLLTIYLVPESPRWLISRGKIDEARHILTKYHAGGDVSSMLVDFEMNEISSAIENEKLIKQNSYLDFFKTSGNRWRLFIIISLGLMVQWTGSGLVSYYLVLVLESVGITDGDTQNIINGALQIFNLFSAILGAVSVDRVGRRVLLLTSLSGMFVAFVIWTTISALQEQSDFTNGSLGNAVVVMIFVFYFFYNIAFNPLPFAYVLEVMPFSLRAKGISIFQASTLGGILFNSFVNPIALEDVAWRYYFCYLVLLVVWFAVVYFAYPETKSLSLEEVGEIFDGRDISTEQSSGCAAGSITDSVPESQRHLADPGNERGEAYELPPIPSLERVNITLVDKS</sequence>
<evidence type="ECO:0000256" key="2">
    <source>
        <dbReference type="ARBA" id="ARBA00010992"/>
    </source>
</evidence>
<dbReference type="InterPro" id="IPR036259">
    <property type="entry name" value="MFS_trans_sf"/>
</dbReference>
<evidence type="ECO:0000256" key="9">
    <source>
        <dbReference type="SAM" id="Phobius"/>
    </source>
</evidence>
<evidence type="ECO:0000259" key="10">
    <source>
        <dbReference type="PROSITE" id="PS50850"/>
    </source>
</evidence>
<dbReference type="InterPro" id="IPR020846">
    <property type="entry name" value="MFS_dom"/>
</dbReference>
<feature type="transmembrane region" description="Helical" evidence="9">
    <location>
        <begin position="292"/>
        <end position="314"/>
    </location>
</feature>
<dbReference type="Proteomes" id="UP000308133">
    <property type="component" value="Unassembled WGS sequence"/>
</dbReference>
<evidence type="ECO:0000256" key="1">
    <source>
        <dbReference type="ARBA" id="ARBA00004141"/>
    </source>
</evidence>
<comment type="similarity">
    <text evidence="2 7">Belongs to the major facilitator superfamily. Sugar transporter (TC 2.A.1.1) family.</text>
</comment>
<feature type="transmembrane region" description="Helical" evidence="9">
    <location>
        <begin position="112"/>
        <end position="130"/>
    </location>
</feature>
<dbReference type="InterPro" id="IPR005829">
    <property type="entry name" value="Sugar_transporter_CS"/>
</dbReference>
<dbReference type="FunFam" id="1.20.1250.20:FF:000117">
    <property type="entry name" value="MFS hexose transporter"/>
    <property type="match status" value="1"/>
</dbReference>
<dbReference type="GO" id="GO:0016020">
    <property type="term" value="C:membrane"/>
    <property type="evidence" value="ECO:0007669"/>
    <property type="project" value="UniProtKB-SubCell"/>
</dbReference>
<feature type="compositionally biased region" description="Polar residues" evidence="8">
    <location>
        <begin position="504"/>
        <end position="518"/>
    </location>
</feature>
<feature type="transmembrane region" description="Helical" evidence="9">
    <location>
        <begin position="200"/>
        <end position="223"/>
    </location>
</feature>
<dbReference type="Pfam" id="PF00083">
    <property type="entry name" value="Sugar_tr"/>
    <property type="match status" value="1"/>
</dbReference>
<comment type="caution">
    <text evidence="11">The sequence shown here is derived from an EMBL/GenBank/DDBJ whole genome shotgun (WGS) entry which is preliminary data.</text>
</comment>
<dbReference type="InterPro" id="IPR003663">
    <property type="entry name" value="Sugar/inositol_transpt"/>
</dbReference>
<dbReference type="Gene3D" id="1.20.1250.20">
    <property type="entry name" value="MFS general substrate transporter like domains"/>
    <property type="match status" value="1"/>
</dbReference>
<feature type="transmembrane region" description="Helical" evidence="9">
    <location>
        <begin position="358"/>
        <end position="377"/>
    </location>
</feature>
<keyword evidence="6 9" id="KW-0472">Membrane</keyword>
<feature type="transmembrane region" description="Helical" evidence="9">
    <location>
        <begin position="397"/>
        <end position="419"/>
    </location>
</feature>
<dbReference type="PANTHER" id="PTHR48022:SF24">
    <property type="entry name" value="HEXOSE TRANSPORTER PROTEIN (AFU_ORTHOLOGUE AFUA_8G04480)"/>
    <property type="match status" value="1"/>
</dbReference>
<dbReference type="GO" id="GO:0005351">
    <property type="term" value="F:carbohydrate:proton symporter activity"/>
    <property type="evidence" value="ECO:0007669"/>
    <property type="project" value="TreeGrafter"/>
</dbReference>
<dbReference type="PROSITE" id="PS50850">
    <property type="entry name" value="MFS"/>
    <property type="match status" value="1"/>
</dbReference>
<dbReference type="PROSITE" id="PS00217">
    <property type="entry name" value="SUGAR_TRANSPORT_2"/>
    <property type="match status" value="1"/>
</dbReference>
<feature type="transmembrane region" description="Helical" evidence="9">
    <location>
        <begin position="431"/>
        <end position="452"/>
    </location>
</feature>
<dbReference type="AlphaFoldDB" id="A0A4U7AVM4"/>
<feature type="transmembrane region" description="Helical" evidence="9">
    <location>
        <begin position="174"/>
        <end position="194"/>
    </location>
</feature>
<keyword evidence="3 7" id="KW-0813">Transport</keyword>
<dbReference type="SUPFAM" id="SSF103473">
    <property type="entry name" value="MFS general substrate transporter"/>
    <property type="match status" value="1"/>
</dbReference>
<feature type="transmembrane region" description="Helical" evidence="9">
    <location>
        <begin position="334"/>
        <end position="351"/>
    </location>
</feature>
<name>A0A4U7AVM4_9PEZI</name>
<keyword evidence="5 9" id="KW-1133">Transmembrane helix</keyword>
<dbReference type="PRINTS" id="PR00171">
    <property type="entry name" value="SUGRTRNSPORT"/>
</dbReference>
<feature type="compositionally biased region" description="Basic and acidic residues" evidence="8">
    <location>
        <begin position="519"/>
        <end position="532"/>
    </location>
</feature>
<dbReference type="InterPro" id="IPR050360">
    <property type="entry name" value="MFS_Sugar_Transporters"/>
</dbReference>
<evidence type="ECO:0000256" key="4">
    <source>
        <dbReference type="ARBA" id="ARBA00022692"/>
    </source>
</evidence>
<feature type="transmembrane region" description="Helical" evidence="9">
    <location>
        <begin position="38"/>
        <end position="54"/>
    </location>
</feature>
<dbReference type="InterPro" id="IPR005828">
    <property type="entry name" value="MFS_sugar_transport-like"/>
</dbReference>
<organism evidence="11 12">
    <name type="scientific">Elsinoe australis</name>
    <dbReference type="NCBI Taxonomy" id="40998"/>
    <lineage>
        <taxon>Eukaryota</taxon>
        <taxon>Fungi</taxon>
        <taxon>Dikarya</taxon>
        <taxon>Ascomycota</taxon>
        <taxon>Pezizomycotina</taxon>
        <taxon>Dothideomycetes</taxon>
        <taxon>Dothideomycetidae</taxon>
        <taxon>Myriangiales</taxon>
        <taxon>Elsinoaceae</taxon>
        <taxon>Elsinoe</taxon>
    </lineage>
</organism>
<proteinExistence type="inferred from homology"/>
<dbReference type="PROSITE" id="PS00216">
    <property type="entry name" value="SUGAR_TRANSPORT_1"/>
    <property type="match status" value="1"/>
</dbReference>
<feature type="region of interest" description="Disordered" evidence="8">
    <location>
        <begin position="504"/>
        <end position="532"/>
    </location>
</feature>
<evidence type="ECO:0000256" key="8">
    <source>
        <dbReference type="SAM" id="MobiDB-lite"/>
    </source>
</evidence>
<accession>A0A4U7AVM4</accession>
<dbReference type="NCBIfam" id="TIGR00879">
    <property type="entry name" value="SP"/>
    <property type="match status" value="1"/>
</dbReference>